<proteinExistence type="predicted"/>
<evidence type="ECO:0000313" key="2">
    <source>
        <dbReference type="Proteomes" id="UP000031166"/>
    </source>
</evidence>
<accession>A0A0B4DNR8</accession>
<comment type="caution">
    <text evidence="1">The sequence shown here is derived from an EMBL/GenBank/DDBJ whole genome shotgun (WGS) entry which is preliminary data.</text>
</comment>
<dbReference type="EMBL" id="JWSY01000028">
    <property type="protein sequence ID" value="KIC55878.1"/>
    <property type="molecule type" value="Genomic_DNA"/>
</dbReference>
<dbReference type="Proteomes" id="UP000031166">
    <property type="component" value="Unassembled WGS sequence"/>
</dbReference>
<reference evidence="1 2" key="1">
    <citation type="submission" date="2014-12" db="EMBL/GenBank/DDBJ databases">
        <title>Genome sequencing of Brevundimonas nasdae TPW30.</title>
        <authorList>
            <person name="Tan P.W."/>
            <person name="Chan K.-G."/>
        </authorList>
    </citation>
    <scope>NUCLEOTIDE SEQUENCE [LARGE SCALE GENOMIC DNA]</scope>
    <source>
        <strain evidence="1 2">TPW30</strain>
    </source>
</reference>
<evidence type="ECO:0000313" key="1">
    <source>
        <dbReference type="EMBL" id="KIC55878.1"/>
    </source>
</evidence>
<name>A0A0B4DNR8_9CAUL</name>
<evidence type="ECO:0008006" key="3">
    <source>
        <dbReference type="Google" id="ProtNLM"/>
    </source>
</evidence>
<protein>
    <recommendedName>
        <fullName evidence="3">Conjugal transfer protein TrbJ</fullName>
    </recommendedName>
</protein>
<sequence length="66" mass="7410">MQAIQVGNELAAESVAQMQRLRQLLMTQTQLQAQQMQLEADRNAVGDARARQFFSRGESTYSGSTY</sequence>
<organism evidence="1 2">
    <name type="scientific">Brevundimonas nasdae</name>
    <dbReference type="NCBI Taxonomy" id="172043"/>
    <lineage>
        <taxon>Bacteria</taxon>
        <taxon>Pseudomonadati</taxon>
        <taxon>Pseudomonadota</taxon>
        <taxon>Alphaproteobacteria</taxon>
        <taxon>Caulobacterales</taxon>
        <taxon>Caulobacteraceae</taxon>
        <taxon>Brevundimonas</taxon>
    </lineage>
</organism>
<gene>
    <name evidence="1" type="ORF">RM53_14245</name>
</gene>
<dbReference type="AlphaFoldDB" id="A0A0B4DNR8"/>